<dbReference type="PANTHER" id="PTHR10151:SF120">
    <property type="entry name" value="BIS(5'-ADENOSYL)-TRIPHOSPHATASE"/>
    <property type="match status" value="1"/>
</dbReference>
<evidence type="ECO:0000256" key="1">
    <source>
        <dbReference type="SAM" id="SignalP"/>
    </source>
</evidence>
<accession>A0A5C6TPW3</accession>
<evidence type="ECO:0000313" key="2">
    <source>
        <dbReference type="EMBL" id="TXC62250.1"/>
    </source>
</evidence>
<protein>
    <submittedName>
        <fullName evidence="2">Alkaline phosphatase family protein</fullName>
    </submittedName>
</protein>
<organism evidence="2 3">
    <name type="scientific">Allosphingosinicella ginsenosidimutans</name>
    <dbReference type="NCBI Taxonomy" id="1176539"/>
    <lineage>
        <taxon>Bacteria</taxon>
        <taxon>Pseudomonadati</taxon>
        <taxon>Pseudomonadota</taxon>
        <taxon>Alphaproteobacteria</taxon>
        <taxon>Sphingomonadales</taxon>
        <taxon>Sphingomonadaceae</taxon>
        <taxon>Allosphingosinicella</taxon>
    </lineage>
</organism>
<dbReference type="RefSeq" id="WP_147041638.1">
    <property type="nucleotide sequence ID" value="NZ_BAABIR010000001.1"/>
</dbReference>
<proteinExistence type="predicted"/>
<dbReference type="Gene3D" id="3.40.720.10">
    <property type="entry name" value="Alkaline Phosphatase, subunit A"/>
    <property type="match status" value="1"/>
</dbReference>
<name>A0A5C6TPW3_9SPHN</name>
<dbReference type="Proteomes" id="UP000321249">
    <property type="component" value="Unassembled WGS sequence"/>
</dbReference>
<dbReference type="CDD" id="cd16018">
    <property type="entry name" value="Enpp"/>
    <property type="match status" value="1"/>
</dbReference>
<dbReference type="InterPro" id="IPR017850">
    <property type="entry name" value="Alkaline_phosphatase_core_sf"/>
</dbReference>
<dbReference type="InterPro" id="IPR002591">
    <property type="entry name" value="Phosphodiest/P_Trfase"/>
</dbReference>
<feature type="signal peptide" evidence="1">
    <location>
        <begin position="1"/>
        <end position="24"/>
    </location>
</feature>
<dbReference type="Gene3D" id="3.30.1360.180">
    <property type="match status" value="1"/>
</dbReference>
<keyword evidence="1" id="KW-0732">Signal</keyword>
<dbReference type="Pfam" id="PF01663">
    <property type="entry name" value="Phosphodiest"/>
    <property type="match status" value="1"/>
</dbReference>
<feature type="chain" id="PRO_5022944059" evidence="1">
    <location>
        <begin position="25"/>
        <end position="418"/>
    </location>
</feature>
<reference evidence="2 3" key="1">
    <citation type="journal article" date="2015" name="J. Microbiol.">
        <title>Sphingosinicella ginsenosidimutans sp. nov., with ginsenoside converting activity.</title>
        <authorList>
            <person name="Kim J.K."/>
            <person name="Kang M.S."/>
            <person name="Park S.C."/>
            <person name="Kim K.M."/>
            <person name="Choi K."/>
            <person name="Yoon M.H."/>
            <person name="Im W.T."/>
        </authorList>
    </citation>
    <scope>NUCLEOTIDE SEQUENCE [LARGE SCALE GENOMIC DNA]</scope>
    <source>
        <strain evidence="2 3">BS-11</strain>
    </source>
</reference>
<dbReference type="OrthoDB" id="9771966at2"/>
<comment type="caution">
    <text evidence="2">The sequence shown here is derived from an EMBL/GenBank/DDBJ whole genome shotgun (WGS) entry which is preliminary data.</text>
</comment>
<dbReference type="GO" id="GO:0016787">
    <property type="term" value="F:hydrolase activity"/>
    <property type="evidence" value="ECO:0007669"/>
    <property type="project" value="UniProtKB-ARBA"/>
</dbReference>
<evidence type="ECO:0000313" key="3">
    <source>
        <dbReference type="Proteomes" id="UP000321249"/>
    </source>
</evidence>
<keyword evidence="3" id="KW-1185">Reference proteome</keyword>
<dbReference type="PANTHER" id="PTHR10151">
    <property type="entry name" value="ECTONUCLEOTIDE PYROPHOSPHATASE/PHOSPHODIESTERASE"/>
    <property type="match status" value="1"/>
</dbReference>
<dbReference type="EMBL" id="VOQQ01000001">
    <property type="protein sequence ID" value="TXC62250.1"/>
    <property type="molecule type" value="Genomic_DNA"/>
</dbReference>
<sequence>MTVRTRSGLAILAAALAALLPGCAAQPLSPPVAVQAAPAEAREPVTILVSIDGFRADYLDRGETPNLSRLAAEGARAAMRPSFPSKTFPNHYALVTGLRPDHNGIVDNTMEDPRRPGITFKISNDQALDPFWWDEAEPIWITAERQHVRTATMFWPGAEVAHDGLRPSDWQHFDMNVTGQQRVRGVIDWLRRPAAIRPRFLTVYFDTVDTAGHQYGPDAPETDAAIRDVDARIGELVHDLAELRQPANLVVVADHGMAATSPDRVVRLPDLVDPDTVHLVTDGPYAGMDALPGHETEVAAALLRPHDHVQCWRKTDIPTRLHYGTNPRVPDFYCLAETGWLIVKPDVEIHPGGTHGYDNAAPEMRALFVAAGPAFRAGVRLEAFDNVDVYPLLAGLIGITPRPSDGTISPLEPALRTR</sequence>
<dbReference type="AlphaFoldDB" id="A0A5C6TPW3"/>
<gene>
    <name evidence="2" type="ORF">FRZ32_00430</name>
</gene>
<dbReference type="SUPFAM" id="SSF53649">
    <property type="entry name" value="Alkaline phosphatase-like"/>
    <property type="match status" value="1"/>
</dbReference>